<evidence type="ECO:0000259" key="1">
    <source>
        <dbReference type="PROSITE" id="PS51186"/>
    </source>
</evidence>
<reference evidence="2 3" key="1">
    <citation type="journal article" date="2015" name="Stand. Genomic Sci.">
        <title>Genomic Encyclopedia of Bacterial and Archaeal Type Strains, Phase III: the genomes of soil and plant-associated and newly described type strains.</title>
        <authorList>
            <person name="Whitman W.B."/>
            <person name="Woyke T."/>
            <person name="Klenk H.P."/>
            <person name="Zhou Y."/>
            <person name="Lilburn T.G."/>
            <person name="Beck B.J."/>
            <person name="De Vos P."/>
            <person name="Vandamme P."/>
            <person name="Eisen J.A."/>
            <person name="Garrity G."/>
            <person name="Hugenholtz P."/>
            <person name="Kyrpides N.C."/>
        </authorList>
    </citation>
    <scope>NUCLEOTIDE SEQUENCE [LARGE SCALE GENOMIC DNA]</scope>
    <source>
        <strain evidence="2 3">CV53</strain>
    </source>
</reference>
<dbReference type="Proteomes" id="UP000295689">
    <property type="component" value="Unassembled WGS sequence"/>
</dbReference>
<sequence>MDFLSINHWDPVLWNLVDELYQEAFGKNGAKPVSIIQNMFEKQLCVLHLMLEGNEAVAMSLTGAIPSKGILIIDYLAVNKDRRLKQYGWNMVDYIKKWAMARREYSLILLEAECDKTADALVRISFWEKCGFELLGDYIHQYIWVPETYQAMRFVLQQDSAIPATGKELFKYIVSFHKESYRHEK</sequence>
<dbReference type="Pfam" id="PF00583">
    <property type="entry name" value="Acetyltransf_1"/>
    <property type="match status" value="1"/>
</dbReference>
<dbReference type="InterPro" id="IPR000182">
    <property type="entry name" value="GNAT_dom"/>
</dbReference>
<accession>A0A4R2ATC9</accession>
<evidence type="ECO:0000313" key="2">
    <source>
        <dbReference type="EMBL" id="TCN16913.1"/>
    </source>
</evidence>
<name>A0A4R2ATC9_9BACI</name>
<comment type="caution">
    <text evidence="2">The sequence shown here is derived from an EMBL/GenBank/DDBJ whole genome shotgun (WGS) entry which is preliminary data.</text>
</comment>
<dbReference type="PROSITE" id="PS51186">
    <property type="entry name" value="GNAT"/>
    <property type="match status" value="1"/>
</dbReference>
<dbReference type="RefSeq" id="WP_158287236.1">
    <property type="nucleotide sequence ID" value="NZ_JABUHM010000030.1"/>
</dbReference>
<evidence type="ECO:0000313" key="3">
    <source>
        <dbReference type="Proteomes" id="UP000295689"/>
    </source>
</evidence>
<dbReference type="AlphaFoldDB" id="A0A4R2ATC9"/>
<proteinExistence type="predicted"/>
<gene>
    <name evidence="2" type="ORF">EV146_1305</name>
</gene>
<dbReference type="Gene3D" id="3.40.630.30">
    <property type="match status" value="1"/>
</dbReference>
<dbReference type="EMBL" id="SLVV01000030">
    <property type="protein sequence ID" value="TCN16913.1"/>
    <property type="molecule type" value="Genomic_DNA"/>
</dbReference>
<dbReference type="InterPro" id="IPR016181">
    <property type="entry name" value="Acyl_CoA_acyltransferase"/>
</dbReference>
<organism evidence="2 3">
    <name type="scientific">Mesobacillus foraminis</name>
    <dbReference type="NCBI Taxonomy" id="279826"/>
    <lineage>
        <taxon>Bacteria</taxon>
        <taxon>Bacillati</taxon>
        <taxon>Bacillota</taxon>
        <taxon>Bacilli</taxon>
        <taxon>Bacillales</taxon>
        <taxon>Bacillaceae</taxon>
        <taxon>Mesobacillus</taxon>
    </lineage>
</organism>
<keyword evidence="3" id="KW-1185">Reference proteome</keyword>
<keyword evidence="2" id="KW-0808">Transferase</keyword>
<dbReference type="GO" id="GO:0016747">
    <property type="term" value="F:acyltransferase activity, transferring groups other than amino-acyl groups"/>
    <property type="evidence" value="ECO:0007669"/>
    <property type="project" value="InterPro"/>
</dbReference>
<protein>
    <submittedName>
        <fullName evidence="2">Acetyltransferase (GNAT) family protein</fullName>
    </submittedName>
</protein>
<dbReference type="SUPFAM" id="SSF55729">
    <property type="entry name" value="Acyl-CoA N-acyltransferases (Nat)"/>
    <property type="match status" value="1"/>
</dbReference>
<feature type="domain" description="N-acetyltransferase" evidence="1">
    <location>
        <begin position="4"/>
        <end position="159"/>
    </location>
</feature>